<evidence type="ECO:0000256" key="1">
    <source>
        <dbReference type="SAM" id="MobiDB-lite"/>
    </source>
</evidence>
<evidence type="ECO:0000313" key="2">
    <source>
        <dbReference type="EMBL" id="MFD1046195.1"/>
    </source>
</evidence>
<feature type="region of interest" description="Disordered" evidence="1">
    <location>
        <begin position="1"/>
        <end position="38"/>
    </location>
</feature>
<dbReference type="InterPro" id="IPR024520">
    <property type="entry name" value="DUF3558"/>
</dbReference>
<evidence type="ECO:0000313" key="3">
    <source>
        <dbReference type="Proteomes" id="UP001597045"/>
    </source>
</evidence>
<organism evidence="2 3">
    <name type="scientific">Kibdelosporangium lantanae</name>
    <dbReference type="NCBI Taxonomy" id="1497396"/>
    <lineage>
        <taxon>Bacteria</taxon>
        <taxon>Bacillati</taxon>
        <taxon>Actinomycetota</taxon>
        <taxon>Actinomycetes</taxon>
        <taxon>Pseudonocardiales</taxon>
        <taxon>Pseudonocardiaceae</taxon>
        <taxon>Kibdelosporangium</taxon>
    </lineage>
</organism>
<dbReference type="Pfam" id="PF12079">
    <property type="entry name" value="DUF3558"/>
    <property type="match status" value="1"/>
</dbReference>
<dbReference type="EMBL" id="JBHTIS010000555">
    <property type="protein sequence ID" value="MFD1046195.1"/>
    <property type="molecule type" value="Genomic_DNA"/>
</dbReference>
<comment type="caution">
    <text evidence="2">The sequence shown here is derived from an EMBL/GenBank/DDBJ whole genome shotgun (WGS) entry which is preliminary data.</text>
</comment>
<reference evidence="3" key="1">
    <citation type="journal article" date="2019" name="Int. J. Syst. Evol. Microbiol.">
        <title>The Global Catalogue of Microorganisms (GCM) 10K type strain sequencing project: providing services to taxonomists for standard genome sequencing and annotation.</title>
        <authorList>
            <consortium name="The Broad Institute Genomics Platform"/>
            <consortium name="The Broad Institute Genome Sequencing Center for Infectious Disease"/>
            <person name="Wu L."/>
            <person name="Ma J."/>
        </authorList>
    </citation>
    <scope>NUCLEOTIDE SEQUENCE [LARGE SCALE GENOMIC DNA]</scope>
    <source>
        <strain evidence="3">JCM 31486</strain>
    </source>
</reference>
<protein>
    <submittedName>
        <fullName evidence="2">DUF3558 domain-containing protein</fullName>
    </submittedName>
</protein>
<sequence>MGAALAGCTQTDTGQPVAADHSSPAPGQTSVAIPPRPKELKIDGLDPCKVMTKSQLDQIKVDRQRNLTLDKDPFKGSPLCSMDGGDGKVFWNYELTLVTTEGVASWFNGKHNVDVKLVDVGGFGAAQYKILGTSNVDCATAVDVANGQQMVMQFKPSRNSFTQSQMCQKSEQAAGLALQALQTPK</sequence>
<name>A0ABW3MB72_9PSEU</name>
<keyword evidence="3" id="KW-1185">Reference proteome</keyword>
<accession>A0ABW3MB72</accession>
<dbReference type="Proteomes" id="UP001597045">
    <property type="component" value="Unassembled WGS sequence"/>
</dbReference>
<gene>
    <name evidence="2" type="ORF">ACFQ1S_11775</name>
</gene>
<proteinExistence type="predicted"/>